<sequence length="175" mass="19987">MYECPVVSKDHAKITMTEGGGVYIMDTRSHHGTYVHRNASIMRVLHEVPLALESGDKIVLGKEVVKGSQVSFFHLILLHLRLLLHPRFFAFPSSSSSSSDPEPTCFLRLSFRLDIVVVVLVPLLLLSRYSFSLSSALFRSFLRSRPSTSFFILPSCRPRSRFQFRYTCRHTHRSS</sequence>
<evidence type="ECO:0000313" key="3">
    <source>
        <dbReference type="EMBL" id="KZS88493.1"/>
    </source>
</evidence>
<keyword evidence="4" id="KW-1185">Reference proteome</keyword>
<reference evidence="3 4" key="1">
    <citation type="journal article" date="2016" name="Mol. Biol. Evol.">
        <title>Comparative Genomics of Early-Diverging Mushroom-Forming Fungi Provides Insights into the Origins of Lignocellulose Decay Capabilities.</title>
        <authorList>
            <person name="Nagy L.G."/>
            <person name="Riley R."/>
            <person name="Tritt A."/>
            <person name="Adam C."/>
            <person name="Daum C."/>
            <person name="Floudas D."/>
            <person name="Sun H."/>
            <person name="Yadav J.S."/>
            <person name="Pangilinan J."/>
            <person name="Larsson K.H."/>
            <person name="Matsuura K."/>
            <person name="Barry K."/>
            <person name="Labutti K."/>
            <person name="Kuo R."/>
            <person name="Ohm R.A."/>
            <person name="Bhattacharya S.S."/>
            <person name="Shirouzu T."/>
            <person name="Yoshinaga Y."/>
            <person name="Martin F.M."/>
            <person name="Grigoriev I.V."/>
            <person name="Hibbett D.S."/>
        </authorList>
    </citation>
    <scope>NUCLEOTIDE SEQUENCE [LARGE SCALE GENOMIC DNA]</scope>
    <source>
        <strain evidence="3 4">HHB9708</strain>
    </source>
</reference>
<evidence type="ECO:0000313" key="4">
    <source>
        <dbReference type="Proteomes" id="UP000076722"/>
    </source>
</evidence>
<keyword evidence="1" id="KW-0812">Transmembrane</keyword>
<keyword evidence="1" id="KW-0472">Membrane</keyword>
<dbReference type="OrthoDB" id="4096268at2759"/>
<gene>
    <name evidence="3" type="ORF">SISNIDRAFT_259798</name>
</gene>
<dbReference type="InterPro" id="IPR000253">
    <property type="entry name" value="FHA_dom"/>
</dbReference>
<dbReference type="Gene3D" id="2.60.200.20">
    <property type="match status" value="1"/>
</dbReference>
<dbReference type="STRING" id="1314777.A0A164P982"/>
<evidence type="ECO:0000259" key="2">
    <source>
        <dbReference type="PROSITE" id="PS50006"/>
    </source>
</evidence>
<feature type="domain" description="FHA" evidence="2">
    <location>
        <begin position="1"/>
        <end position="40"/>
    </location>
</feature>
<dbReference type="Pfam" id="PF00498">
    <property type="entry name" value="FHA"/>
    <property type="match status" value="1"/>
</dbReference>
<keyword evidence="1" id="KW-1133">Transmembrane helix</keyword>
<organism evidence="3 4">
    <name type="scientific">Sistotremastrum niveocremeum HHB9708</name>
    <dbReference type="NCBI Taxonomy" id="1314777"/>
    <lineage>
        <taxon>Eukaryota</taxon>
        <taxon>Fungi</taxon>
        <taxon>Dikarya</taxon>
        <taxon>Basidiomycota</taxon>
        <taxon>Agaricomycotina</taxon>
        <taxon>Agaricomycetes</taxon>
        <taxon>Sistotremastrales</taxon>
        <taxon>Sistotremastraceae</taxon>
        <taxon>Sertulicium</taxon>
        <taxon>Sertulicium niveocremeum</taxon>
    </lineage>
</organism>
<feature type="transmembrane region" description="Helical" evidence="1">
    <location>
        <begin position="111"/>
        <end position="131"/>
    </location>
</feature>
<dbReference type="InterPro" id="IPR008984">
    <property type="entry name" value="SMAD_FHA_dom_sf"/>
</dbReference>
<dbReference type="AlphaFoldDB" id="A0A164P982"/>
<dbReference type="Proteomes" id="UP000076722">
    <property type="component" value="Unassembled WGS sequence"/>
</dbReference>
<protein>
    <recommendedName>
        <fullName evidence="2">FHA domain-containing protein</fullName>
    </recommendedName>
</protein>
<proteinExistence type="predicted"/>
<dbReference type="EMBL" id="KV419436">
    <property type="protein sequence ID" value="KZS88493.1"/>
    <property type="molecule type" value="Genomic_DNA"/>
</dbReference>
<accession>A0A164P982</accession>
<dbReference type="SUPFAM" id="SSF49879">
    <property type="entry name" value="SMAD/FHA domain"/>
    <property type="match status" value="1"/>
</dbReference>
<name>A0A164P982_9AGAM</name>
<dbReference type="PROSITE" id="PS50006">
    <property type="entry name" value="FHA_DOMAIN"/>
    <property type="match status" value="1"/>
</dbReference>
<evidence type="ECO:0000256" key="1">
    <source>
        <dbReference type="SAM" id="Phobius"/>
    </source>
</evidence>